<evidence type="ECO:0000256" key="1">
    <source>
        <dbReference type="SAM" id="Phobius"/>
    </source>
</evidence>
<feature type="transmembrane region" description="Helical" evidence="1">
    <location>
        <begin position="31"/>
        <end position="50"/>
    </location>
</feature>
<dbReference type="Proteomes" id="UP000265692">
    <property type="component" value="Unassembled WGS sequence"/>
</dbReference>
<keyword evidence="1" id="KW-0812">Transmembrane</keyword>
<keyword evidence="3" id="KW-1185">Reference proteome</keyword>
<gene>
    <name evidence="2" type="ORF">D1B33_11155</name>
</gene>
<dbReference type="EMBL" id="QWEI01000005">
    <property type="protein sequence ID" value="RHW36190.1"/>
    <property type="molecule type" value="Genomic_DNA"/>
</dbReference>
<evidence type="ECO:0000313" key="2">
    <source>
        <dbReference type="EMBL" id="RHW36190.1"/>
    </source>
</evidence>
<comment type="caution">
    <text evidence="2">The sequence shown here is derived from an EMBL/GenBank/DDBJ whole genome shotgun (WGS) entry which is preliminary data.</text>
</comment>
<keyword evidence="1" id="KW-0472">Membrane</keyword>
<keyword evidence="1" id="KW-1133">Transmembrane helix</keyword>
<feature type="transmembrane region" description="Helical" evidence="1">
    <location>
        <begin position="78"/>
        <end position="100"/>
    </location>
</feature>
<dbReference type="AlphaFoldDB" id="A0A396SLC6"/>
<evidence type="ECO:0000313" key="3">
    <source>
        <dbReference type="Proteomes" id="UP000265692"/>
    </source>
</evidence>
<accession>A0A396SLC6</accession>
<organism evidence="2 3">
    <name type="scientific">Ureibacillus yapensis</name>
    <dbReference type="NCBI Taxonomy" id="2304605"/>
    <lineage>
        <taxon>Bacteria</taxon>
        <taxon>Bacillati</taxon>
        <taxon>Bacillota</taxon>
        <taxon>Bacilli</taxon>
        <taxon>Bacillales</taxon>
        <taxon>Caryophanaceae</taxon>
        <taxon>Ureibacillus</taxon>
    </lineage>
</organism>
<sequence>MLVEDMLNLKFKNNSKIYIYDPVFYLHQWQLVAVWTVVVWILVIRVGVIWRVDWVDWEEWEKWISVTWTPSSSMTSSITVIIVFIAIIVPIISVILFIILHNYSSFQNSV</sequence>
<reference evidence="2 3" key="1">
    <citation type="submission" date="2018-08" db="EMBL/GenBank/DDBJ databases">
        <title>Lysinibacillus sp. YLB-03 draft genome sequence.</title>
        <authorList>
            <person name="Yu L."/>
        </authorList>
    </citation>
    <scope>NUCLEOTIDE SEQUENCE [LARGE SCALE GENOMIC DNA]</scope>
    <source>
        <strain evidence="2 3">YLB-03</strain>
    </source>
</reference>
<proteinExistence type="predicted"/>
<name>A0A396SLC6_9BACL</name>
<protein>
    <submittedName>
        <fullName evidence="2">Uncharacterized protein</fullName>
    </submittedName>
</protein>